<dbReference type="Proteomes" id="UP000244073">
    <property type="component" value="Unassembled WGS sequence"/>
</dbReference>
<dbReference type="GeneID" id="63812111"/>
<dbReference type="EMBL" id="MSFN02000002">
    <property type="protein sequence ID" value="PTU23109.1"/>
    <property type="molecule type" value="Genomic_DNA"/>
</dbReference>
<proteinExistence type="inferred from homology"/>
<keyword evidence="2" id="KW-0808">Transferase</keyword>
<evidence type="ECO:0008006" key="6">
    <source>
        <dbReference type="Google" id="ProtNLM"/>
    </source>
</evidence>
<dbReference type="GO" id="GO:0009820">
    <property type="term" value="P:alkaloid metabolic process"/>
    <property type="evidence" value="ECO:0007669"/>
    <property type="project" value="InterPro"/>
</dbReference>
<dbReference type="InterPro" id="IPR017795">
    <property type="entry name" value="ABBA_NscD-like"/>
</dbReference>
<comment type="caution">
    <text evidence="4">The sequence shown here is derived from an EMBL/GenBank/DDBJ whole genome shotgun (WGS) entry which is preliminary data.</text>
</comment>
<dbReference type="RefSeq" id="XP_040754501.1">
    <property type="nucleotide sequence ID" value="XM_040895229.1"/>
</dbReference>
<dbReference type="InterPro" id="IPR033964">
    <property type="entry name" value="ABBA"/>
</dbReference>
<feature type="binding site" evidence="3">
    <location>
        <position position="281"/>
    </location>
    <ligand>
        <name>dimethylallyl diphosphate</name>
        <dbReference type="ChEBI" id="CHEBI:57623"/>
    </ligand>
</feature>
<dbReference type="PANTHER" id="PTHR40627">
    <property type="entry name" value="INDOLE PRENYLTRANSFERASE TDIB-RELATED"/>
    <property type="match status" value="1"/>
</dbReference>
<evidence type="ECO:0000256" key="2">
    <source>
        <dbReference type="ARBA" id="ARBA00022679"/>
    </source>
</evidence>
<dbReference type="OrthoDB" id="3354387at2759"/>
<dbReference type="VEuPathDB" id="FungiDB:P175DRAFT_0475009"/>
<feature type="binding site" evidence="3">
    <location>
        <position position="359"/>
    </location>
    <ligand>
        <name>dimethylallyl diphosphate</name>
        <dbReference type="ChEBI" id="CHEBI:57623"/>
    </ligand>
</feature>
<feature type="binding site" evidence="3">
    <location>
        <position position="199"/>
    </location>
    <ligand>
        <name>dimethylallyl diphosphate</name>
        <dbReference type="ChEBI" id="CHEBI:57623"/>
    </ligand>
</feature>
<sequence length="445" mass="49522">MNLESPQTSQQAWKVLDRTLHFPNSDHKLWWDRLAPVLGPSLHLAGYDIEAQYRSLLAIYSAIIPSLGPFPNSNRTNVTWTHALCNKAGPLEASINYQQGAKCAFRLGVEPVGPYAGTDADPINEVAGKQLLQRLSHVQPGGVVDLSLFDYFASALGVDAHAARTHWDSLAGFPCKSHTVVGVDFHHHHHHGAPPFTVKSYFGTFVKSVVAETDVLRLTFDSFRRLLCCPSSTRPAAAAADDDDLHFDFSQVEEYVSANRDRFMLEKSYVAFDCKAPAQSRVKVYVMASVASLREVYDFWTLGGRLRGADLEAGFGIVKRVWNAIYPQQLPSGGHREAMQIQVNWEMSLKNASVVPKIYLLVADDYDEHVSNAVVDLFEDLGWTEHIQTHRLLEKEAYSIHGDCGFQGRTDCYLWLAFAYSGRSGPYITVYTNPVVSTAVPKCIT</sequence>
<feature type="binding site" evidence="3">
    <location>
        <position position="201"/>
    </location>
    <ligand>
        <name>dimethylallyl diphosphate</name>
        <dbReference type="ChEBI" id="CHEBI:57623"/>
    </ligand>
</feature>
<evidence type="ECO:0000256" key="3">
    <source>
        <dbReference type="PIRSR" id="PIRSR000509-1"/>
    </source>
</evidence>
<dbReference type="GO" id="GO:0016765">
    <property type="term" value="F:transferase activity, transferring alkyl or aryl (other than methyl) groups"/>
    <property type="evidence" value="ECO:0007669"/>
    <property type="project" value="InterPro"/>
</dbReference>
<protein>
    <recommendedName>
        <fullName evidence="6">Aromatic prenyltransferase (DMATS family)</fullName>
    </recommendedName>
</protein>
<evidence type="ECO:0000313" key="5">
    <source>
        <dbReference type="Proteomes" id="UP000244073"/>
    </source>
</evidence>
<name>A0A2T5M3L2_9EURO</name>
<feature type="binding site" evidence="3">
    <location>
        <position position="106"/>
    </location>
    <ligand>
        <name>dimethylallyl diphosphate</name>
        <dbReference type="ChEBI" id="CHEBI:57623"/>
    </ligand>
</feature>
<organism evidence="4 5">
    <name type="scientific">Aspergillus ochraceoroseus IBT 24754</name>
    <dbReference type="NCBI Taxonomy" id="1392256"/>
    <lineage>
        <taxon>Eukaryota</taxon>
        <taxon>Fungi</taxon>
        <taxon>Dikarya</taxon>
        <taxon>Ascomycota</taxon>
        <taxon>Pezizomycotina</taxon>
        <taxon>Eurotiomycetes</taxon>
        <taxon>Eurotiomycetidae</taxon>
        <taxon>Eurotiales</taxon>
        <taxon>Aspergillaceae</taxon>
        <taxon>Aspergillus</taxon>
        <taxon>Aspergillus subgen. Nidulantes</taxon>
    </lineage>
</organism>
<dbReference type="SFLD" id="SFLDG01162">
    <property type="entry name" value="I"/>
    <property type="match status" value="1"/>
</dbReference>
<reference evidence="4 5" key="1">
    <citation type="journal article" date="2018" name="Proc. Natl. Acad. Sci. U.S.A.">
        <title>Linking secondary metabolites to gene clusters through genome sequencing of six diverse Aspergillus species.</title>
        <authorList>
            <person name="Kaerboelling I."/>
            <person name="Vesth T.C."/>
            <person name="Frisvad J.C."/>
            <person name="Nybo J.L."/>
            <person name="Theobald S."/>
            <person name="Kuo A."/>
            <person name="Bowyer P."/>
            <person name="Matsuda Y."/>
            <person name="Mondo S."/>
            <person name="Lyhne E.K."/>
            <person name="Kogle M.E."/>
            <person name="Clum A."/>
            <person name="Lipzen A."/>
            <person name="Salamov A."/>
            <person name="Ngan C.Y."/>
            <person name="Daum C."/>
            <person name="Chiniquy J."/>
            <person name="Barry K."/>
            <person name="LaButti K."/>
            <person name="Haridas S."/>
            <person name="Simmons B.A."/>
            <person name="Magnuson J.K."/>
            <person name="Mortensen U.H."/>
            <person name="Larsen T.O."/>
            <person name="Grigoriev I.V."/>
            <person name="Baker S.E."/>
            <person name="Andersen M.R."/>
        </authorList>
    </citation>
    <scope>NUCLEOTIDE SEQUENCE [LARGE SCALE GENOMIC DNA]</scope>
    <source>
        <strain evidence="4 5">IBT 24754</strain>
    </source>
</reference>
<dbReference type="NCBIfam" id="TIGR03429">
    <property type="entry name" value="arom_pren_DMATS"/>
    <property type="match status" value="1"/>
</dbReference>
<accession>A0A2T5M3L2</accession>
<comment type="similarity">
    <text evidence="1">Belongs to the tryptophan dimethylallyltransferase family.</text>
</comment>
<dbReference type="PANTHER" id="PTHR40627:SF3">
    <property type="entry name" value="PRENYLTRANSFERASE ASQH2-RELATED"/>
    <property type="match status" value="1"/>
</dbReference>
<dbReference type="SFLD" id="SFLDS00036">
    <property type="entry name" value="Aromatic_Prenyltransferase"/>
    <property type="match status" value="1"/>
</dbReference>
<dbReference type="InterPro" id="IPR012148">
    <property type="entry name" value="ABBA_DMATS-like"/>
</dbReference>
<feature type="binding site" evidence="3">
    <location>
        <position position="92"/>
    </location>
    <ligand>
        <name>L-tryptophan</name>
        <dbReference type="ChEBI" id="CHEBI:57912"/>
    </ligand>
</feature>
<dbReference type="AlphaFoldDB" id="A0A2T5M3L2"/>
<dbReference type="Pfam" id="PF11991">
    <property type="entry name" value="Trp_DMAT"/>
    <property type="match status" value="1"/>
</dbReference>
<evidence type="ECO:0000313" key="4">
    <source>
        <dbReference type="EMBL" id="PTU23109.1"/>
    </source>
</evidence>
<dbReference type="PIRSF" id="PIRSF000509">
    <property type="entry name" value="Trp_DMAT"/>
    <property type="match status" value="1"/>
</dbReference>
<feature type="binding site" evidence="3">
    <location>
        <position position="283"/>
    </location>
    <ligand>
        <name>dimethylallyl diphosphate</name>
        <dbReference type="ChEBI" id="CHEBI:57623"/>
    </ligand>
</feature>
<gene>
    <name evidence="4" type="ORF">P175DRAFT_0475009</name>
</gene>
<dbReference type="CDD" id="cd13929">
    <property type="entry name" value="PT-DMATS_CymD"/>
    <property type="match status" value="1"/>
</dbReference>
<feature type="binding site" evidence="3">
    <location>
        <position position="285"/>
    </location>
    <ligand>
        <name>dimethylallyl diphosphate</name>
        <dbReference type="ChEBI" id="CHEBI:57623"/>
    </ligand>
</feature>
<evidence type="ECO:0000256" key="1">
    <source>
        <dbReference type="ARBA" id="ARBA00010209"/>
    </source>
</evidence>